<dbReference type="PRINTS" id="PR00081">
    <property type="entry name" value="GDHRDH"/>
</dbReference>
<dbReference type="CDD" id="cd05233">
    <property type="entry name" value="SDR_c"/>
    <property type="match status" value="1"/>
</dbReference>
<protein>
    <submittedName>
        <fullName evidence="4">Short-chain dehydrogenase</fullName>
    </submittedName>
</protein>
<dbReference type="InterPro" id="IPR057326">
    <property type="entry name" value="KR_dom"/>
</dbReference>
<dbReference type="GO" id="GO:0016491">
    <property type="term" value="F:oxidoreductase activity"/>
    <property type="evidence" value="ECO:0007669"/>
    <property type="project" value="UniProtKB-KW"/>
</dbReference>
<dbReference type="SUPFAM" id="SSF51735">
    <property type="entry name" value="NAD(P)-binding Rossmann-fold domains"/>
    <property type="match status" value="1"/>
</dbReference>
<proteinExistence type="inferred from homology"/>
<dbReference type="PRINTS" id="PR00080">
    <property type="entry name" value="SDRFAMILY"/>
</dbReference>
<dbReference type="InterPro" id="IPR020904">
    <property type="entry name" value="Sc_DH/Rdtase_CS"/>
</dbReference>
<gene>
    <name evidence="4" type="ORF">A4R43_36915</name>
</gene>
<sequence>MELQDQRALVTGATSGIGRATVKTLAREGATVIVTGRNAEGGAKVVAEIEADGGRASFIAADMADLDSVRRLAAEVGDVDVLVNNAGIFPFAPTLEQDVPDFDAMFDVNVRAPYFLTAALVPKMLAKGAGSIINVTSIAASVGMPDSSVYGASKAALESLTRTWAAEFRGSGVRVNNLSPGPVHTEKVLAQNGDLVAELGRTTLLGRTAAPEEIAEVVLFLASPRSSYLTGTTITADGGAVAV</sequence>
<evidence type="ECO:0000313" key="5">
    <source>
        <dbReference type="Proteomes" id="UP000250434"/>
    </source>
</evidence>
<dbReference type="Pfam" id="PF13561">
    <property type="entry name" value="adh_short_C2"/>
    <property type="match status" value="1"/>
</dbReference>
<reference evidence="4 5" key="1">
    <citation type="submission" date="2016-04" db="EMBL/GenBank/DDBJ databases">
        <title>Complete genome sequence and analysis of deep-sea sediment isolate, Amycolatopsis sp. WP1.</title>
        <authorList>
            <person name="Wang H."/>
            <person name="Chen S."/>
            <person name="Wu Q."/>
        </authorList>
    </citation>
    <scope>NUCLEOTIDE SEQUENCE [LARGE SCALE GENOMIC DNA]</scope>
    <source>
        <strain evidence="4 5">WP1</strain>
    </source>
</reference>
<dbReference type="RefSeq" id="WP_113698143.1">
    <property type="nucleotide sequence ID" value="NZ_CP015163.1"/>
</dbReference>
<dbReference type="FunFam" id="3.40.50.720:FF:000084">
    <property type="entry name" value="Short-chain dehydrogenase reductase"/>
    <property type="match status" value="1"/>
</dbReference>
<name>A0A344LM09_9PSEU</name>
<evidence type="ECO:0000313" key="4">
    <source>
        <dbReference type="EMBL" id="AXB49083.1"/>
    </source>
</evidence>
<accession>A0A344LM09</accession>
<dbReference type="EMBL" id="CP015163">
    <property type="protein sequence ID" value="AXB49083.1"/>
    <property type="molecule type" value="Genomic_DNA"/>
</dbReference>
<organism evidence="4 5">
    <name type="scientific">Amycolatopsis albispora</name>
    <dbReference type="NCBI Taxonomy" id="1804986"/>
    <lineage>
        <taxon>Bacteria</taxon>
        <taxon>Bacillati</taxon>
        <taxon>Actinomycetota</taxon>
        <taxon>Actinomycetes</taxon>
        <taxon>Pseudonocardiales</taxon>
        <taxon>Pseudonocardiaceae</taxon>
        <taxon>Amycolatopsis</taxon>
    </lineage>
</organism>
<dbReference type="AlphaFoldDB" id="A0A344LM09"/>
<evidence type="ECO:0000259" key="3">
    <source>
        <dbReference type="SMART" id="SM00822"/>
    </source>
</evidence>
<dbReference type="KEGG" id="aab:A4R43_36915"/>
<evidence type="ECO:0000256" key="2">
    <source>
        <dbReference type="ARBA" id="ARBA00023002"/>
    </source>
</evidence>
<dbReference type="SMART" id="SM00822">
    <property type="entry name" value="PKS_KR"/>
    <property type="match status" value="1"/>
</dbReference>
<evidence type="ECO:0000256" key="1">
    <source>
        <dbReference type="ARBA" id="ARBA00006484"/>
    </source>
</evidence>
<keyword evidence="5" id="KW-1185">Reference proteome</keyword>
<keyword evidence="2" id="KW-0560">Oxidoreductase</keyword>
<dbReference type="Gene3D" id="3.40.50.720">
    <property type="entry name" value="NAD(P)-binding Rossmann-like Domain"/>
    <property type="match status" value="1"/>
</dbReference>
<dbReference type="InterPro" id="IPR036291">
    <property type="entry name" value="NAD(P)-bd_dom_sf"/>
</dbReference>
<comment type="similarity">
    <text evidence="1">Belongs to the short-chain dehydrogenases/reductases (SDR) family.</text>
</comment>
<dbReference type="Proteomes" id="UP000250434">
    <property type="component" value="Chromosome"/>
</dbReference>
<dbReference type="NCBIfam" id="NF005559">
    <property type="entry name" value="PRK07231.1"/>
    <property type="match status" value="1"/>
</dbReference>
<dbReference type="PANTHER" id="PTHR43639">
    <property type="entry name" value="OXIDOREDUCTASE, SHORT-CHAIN DEHYDROGENASE/REDUCTASE FAMILY (AFU_ORTHOLOGUE AFUA_5G02870)"/>
    <property type="match status" value="1"/>
</dbReference>
<feature type="domain" description="Ketoreductase" evidence="3">
    <location>
        <begin position="6"/>
        <end position="181"/>
    </location>
</feature>
<dbReference type="InterPro" id="IPR002347">
    <property type="entry name" value="SDR_fam"/>
</dbReference>
<dbReference type="PANTHER" id="PTHR43639:SF1">
    <property type="entry name" value="SHORT-CHAIN DEHYDROGENASE_REDUCTASE FAMILY PROTEIN"/>
    <property type="match status" value="1"/>
</dbReference>
<dbReference type="OrthoDB" id="286404at2"/>
<dbReference type="PROSITE" id="PS00061">
    <property type="entry name" value="ADH_SHORT"/>
    <property type="match status" value="1"/>
</dbReference>